<feature type="site" description="Interaction with phosphoserine on interacting protein" evidence="2">
    <location>
        <position position="67"/>
    </location>
</feature>
<dbReference type="FunFam" id="1.20.190.20:FF:000001">
    <property type="entry name" value="14-3-3 gamma 1"/>
    <property type="match status" value="1"/>
</dbReference>
<feature type="site" description="Interaction with phosphoserine on interacting protein" evidence="2">
    <location>
        <position position="138"/>
    </location>
</feature>
<name>Q9U8K4_SCHJA</name>
<dbReference type="PRINTS" id="PR00305">
    <property type="entry name" value="1433ZETA"/>
</dbReference>
<dbReference type="EMBL" id="AF000369">
    <property type="protein sequence ID" value="AAD56715.1"/>
    <property type="molecule type" value="mRNA"/>
</dbReference>
<evidence type="ECO:0000256" key="1">
    <source>
        <dbReference type="ARBA" id="ARBA00006141"/>
    </source>
</evidence>
<feature type="domain" description="14-3-3" evidence="3">
    <location>
        <begin position="15"/>
        <end position="252"/>
    </location>
</feature>
<dbReference type="InterPro" id="IPR023410">
    <property type="entry name" value="14-3-3_domain"/>
</dbReference>
<evidence type="ECO:0000259" key="3">
    <source>
        <dbReference type="SMART" id="SM00101"/>
    </source>
</evidence>
<protein>
    <submittedName>
        <fullName evidence="4">14-3-3 protein</fullName>
    </submittedName>
</protein>
<accession>Q9U8K4</accession>
<dbReference type="InterPro" id="IPR023409">
    <property type="entry name" value="14-3-3_CS"/>
</dbReference>
<dbReference type="Pfam" id="PF00244">
    <property type="entry name" value="14-3-3"/>
    <property type="match status" value="1"/>
</dbReference>
<organism evidence="4">
    <name type="scientific">Schistosoma japonicum</name>
    <name type="common">Blood fluke</name>
    <dbReference type="NCBI Taxonomy" id="6182"/>
    <lineage>
        <taxon>Eukaryota</taxon>
        <taxon>Metazoa</taxon>
        <taxon>Spiralia</taxon>
        <taxon>Lophotrochozoa</taxon>
        <taxon>Platyhelminthes</taxon>
        <taxon>Trematoda</taxon>
        <taxon>Digenea</taxon>
        <taxon>Strigeidida</taxon>
        <taxon>Schistosomatoidea</taxon>
        <taxon>Schistosomatidae</taxon>
        <taxon>Schistosoma</taxon>
    </lineage>
</organism>
<dbReference type="PIRSF" id="PIRSF000868">
    <property type="entry name" value="14-3-3"/>
    <property type="match status" value="1"/>
</dbReference>
<dbReference type="SUPFAM" id="SSF48445">
    <property type="entry name" value="14-3-3 protein"/>
    <property type="match status" value="1"/>
</dbReference>
<sequence length="254" mass="28998">MRDSFVLQQKDLSPSDLVQIAKLAEQAERYDDMAAAMKAYAELPAELGSEERNLFSVAYKNVVGARRSAWRVISAVEHKHDENSKKRQLTKEYRVKMEEELNEICREVLTLLSKYLTPKSNGFESQVFYRKMEGDYYRFLAEVATGDARKEVVEKSQAAYEKATEIAEEMLPSTHPIRLGLALNFSMFYYEIKCDPTQACNLAKRAFDTSIGELDSLQDDSYKDSTLIMQLLRDNLTLWASDQPEAEDVDGNDG</sequence>
<dbReference type="AlphaFoldDB" id="Q9U8K4"/>
<proteinExistence type="evidence at transcript level"/>
<dbReference type="SMART" id="SM00101">
    <property type="entry name" value="14_3_3"/>
    <property type="match status" value="1"/>
</dbReference>
<reference evidence="4" key="1">
    <citation type="submission" date="1997-04" db="EMBL/GenBank/DDBJ databases">
        <authorList>
            <person name="Zhang Y.B."/>
            <person name="Bickle Q.D."/>
            <person name="Taylor M.G."/>
        </authorList>
    </citation>
    <scope>NUCLEOTIDE SEQUENCE</scope>
    <source>
        <strain evidence="4">Chinese mainland strain</strain>
    </source>
</reference>
<evidence type="ECO:0000256" key="2">
    <source>
        <dbReference type="PIRSR" id="PIRSR000868-1"/>
    </source>
</evidence>
<dbReference type="PANTHER" id="PTHR18860">
    <property type="entry name" value="14-3-3 PROTEIN"/>
    <property type="match status" value="1"/>
</dbReference>
<dbReference type="Gene3D" id="1.20.190.20">
    <property type="entry name" value="14-3-3 domain"/>
    <property type="match status" value="1"/>
</dbReference>
<evidence type="ECO:0000313" key="4">
    <source>
        <dbReference type="EMBL" id="AAD56715.1"/>
    </source>
</evidence>
<comment type="similarity">
    <text evidence="1">Belongs to the 14-3-3 family.</text>
</comment>
<dbReference type="PROSITE" id="PS00797">
    <property type="entry name" value="1433_2"/>
    <property type="match status" value="1"/>
</dbReference>
<dbReference type="InterPro" id="IPR036815">
    <property type="entry name" value="14-3-3_dom_sf"/>
</dbReference>
<reference evidence="4" key="2">
    <citation type="journal article" date="1999" name="Mol. Biochem. Parasitol.">
        <title>Molecular cloning and characterization of a novel Schistosoma japonicum "irradiated vaccine-specific" antigen, Sj14-3-3.</title>
        <authorList>
            <person name="Zhang Y."/>
            <person name="Taylor M.G."/>
            <person name="McCrossan M.V."/>
            <person name="Bickle Q.D."/>
        </authorList>
    </citation>
    <scope>NUCLEOTIDE SEQUENCE</scope>
    <source>
        <strain evidence="4">Chinese mainland strain</strain>
    </source>
</reference>
<dbReference type="InterPro" id="IPR000308">
    <property type="entry name" value="14-3-3"/>
</dbReference>